<name>A0A387HJV3_9ACTN</name>
<gene>
    <name evidence="2" type="ORF">DWB77_02875</name>
</gene>
<dbReference type="PANTHER" id="PTHR37809:SF1">
    <property type="entry name" value="RIBOSOMAL PROTEIN S12 METHYLTHIOTRANSFERASE ACCESSORY FACTOR YCAO"/>
    <property type="match status" value="1"/>
</dbReference>
<proteinExistence type="predicted"/>
<dbReference type="Gene3D" id="3.30.1330.230">
    <property type="match status" value="1"/>
</dbReference>
<dbReference type="PROSITE" id="PS51664">
    <property type="entry name" value="YCAO"/>
    <property type="match status" value="1"/>
</dbReference>
<sequence length="627" mass="67062">MSTVAQEPPVADPLLALLADAGAPAPAEVLLGALTDPARLAVPDDAPHGSGRGVAVLFWRGSVHVLGYDRRDGRRDGGCPRCLCWFLTRQVVPRPAAPYGEPSDSARARAGAETLWLGLTPALRAVVVQLAALLLSEDRPGGSLVTVDRASGTVKPGRIPPRAGCPGCPPSTATTAVAFDTDPASLVKAEGTLRTRTPLPATLASDFVGPHALFQSPLVDLDGPVPAAQVHLPLGNGDLEPGIGRSLTFAASRRTAVLEGLERYTGFHYRPSRGIVEATLGELGARAIDPRTLGYHADESYARDDFPFSPLATDETVRWVPVTPLGEGPARYLPEPALTWVRPPGARAPFFYDTSNGFALGQSTEEATLHGILEVVERDAFLLTWYRRLVLPELVIGPADRALRDLVERVDMVTGFRVRLFWAALDTGIPVVLALAQRESASGPCTFVSTGAGLHPRKAAESAIFEVAAILSAVTHSFEENLPHAARLADDFHLVRTMSDHSLLGALPGSRPWFDFLSTPDRPTLSFADAAATVPVFATLGEDLDHVRTRIEAVGAHIYVADVTTPELRWRGLECTRTFVPGFLPMTFGHDTRRLVGLPRLDRAPLPYASLLPPGHSAADVPPHPFP</sequence>
<dbReference type="EMBL" id="CP032698">
    <property type="protein sequence ID" value="AYG80737.1"/>
    <property type="molecule type" value="Genomic_DNA"/>
</dbReference>
<reference evidence="2 3" key="1">
    <citation type="submission" date="2018-10" db="EMBL/GenBank/DDBJ databases">
        <title>Relationship between Morphology and Antimicrobial Activity in Streptomyces.</title>
        <authorList>
            <person name="Kang H.J."/>
            <person name="Kim S.B."/>
        </authorList>
    </citation>
    <scope>NUCLEOTIDE SEQUENCE [LARGE SCALE GENOMIC DNA]</scope>
    <source>
        <strain evidence="2 3">BH38</strain>
    </source>
</reference>
<dbReference type="KEGG" id="shun:DWB77_02875"/>
<dbReference type="InterPro" id="IPR003776">
    <property type="entry name" value="YcaO-like_dom"/>
</dbReference>
<dbReference type="OrthoDB" id="2379922at2"/>
<accession>A0A387HJV3</accession>
<evidence type="ECO:0000313" key="2">
    <source>
        <dbReference type="EMBL" id="AYG80737.1"/>
    </source>
</evidence>
<dbReference type="Pfam" id="PF02624">
    <property type="entry name" value="YcaO"/>
    <property type="match status" value="1"/>
</dbReference>
<dbReference type="AlphaFoldDB" id="A0A387HJV3"/>
<keyword evidence="3" id="KW-1185">Reference proteome</keyword>
<dbReference type="RefSeq" id="WP_120721637.1">
    <property type="nucleotide sequence ID" value="NZ_CP032698.1"/>
</dbReference>
<dbReference type="Gene3D" id="3.30.160.660">
    <property type="match status" value="1"/>
</dbReference>
<organism evidence="2 3">
    <name type="scientific">Streptomyces hundungensis</name>
    <dbReference type="NCBI Taxonomy" id="1077946"/>
    <lineage>
        <taxon>Bacteria</taxon>
        <taxon>Bacillati</taxon>
        <taxon>Actinomycetota</taxon>
        <taxon>Actinomycetes</taxon>
        <taxon>Kitasatosporales</taxon>
        <taxon>Streptomycetaceae</taxon>
        <taxon>Streptomyces</taxon>
    </lineage>
</organism>
<evidence type="ECO:0000259" key="1">
    <source>
        <dbReference type="PROSITE" id="PS51664"/>
    </source>
</evidence>
<dbReference type="Proteomes" id="UP000271554">
    <property type="component" value="Chromosome"/>
</dbReference>
<dbReference type="PANTHER" id="PTHR37809">
    <property type="entry name" value="RIBOSOMAL PROTEIN S12 METHYLTHIOTRANSFERASE ACCESSORY FACTOR YCAO"/>
    <property type="match status" value="1"/>
</dbReference>
<dbReference type="InterPro" id="IPR027624">
    <property type="entry name" value="TOMM_cyclo_SagD"/>
</dbReference>
<evidence type="ECO:0000313" key="3">
    <source>
        <dbReference type="Proteomes" id="UP000271554"/>
    </source>
</evidence>
<protein>
    <recommendedName>
        <fullName evidence="1">YcaO domain-containing protein</fullName>
    </recommendedName>
</protein>
<dbReference type="Gene3D" id="3.30.40.250">
    <property type="match status" value="1"/>
</dbReference>
<feature type="domain" description="YcaO" evidence="1">
    <location>
        <begin position="244"/>
        <end position="627"/>
    </location>
</feature>
<dbReference type="NCBIfam" id="TIGR03604">
    <property type="entry name" value="TOMM_cyclo_SagD"/>
    <property type="match status" value="1"/>
</dbReference>